<evidence type="ECO:0000313" key="10">
    <source>
        <dbReference type="EMBL" id="AKC34840.1"/>
    </source>
</evidence>
<dbReference type="GeneID" id="25396023"/>
<keyword evidence="5" id="KW-0946">Virion</keyword>
<evidence type="ECO:0000313" key="11">
    <source>
        <dbReference type="Proteomes" id="UP000162613"/>
    </source>
</evidence>
<keyword evidence="2" id="KW-0167">Capsid protein</keyword>
<dbReference type="OrthoDB" id="14287at10239"/>
<evidence type="ECO:0000256" key="3">
    <source>
        <dbReference type="ARBA" id="ARBA00022562"/>
    </source>
</evidence>
<dbReference type="EMBL" id="KP238322">
    <property type="protein sequence ID" value="AKC34840.1"/>
    <property type="molecule type" value="Genomic_DNA"/>
</dbReference>
<keyword evidence="7" id="KW-1232">Capsid decoration protein</keyword>
<dbReference type="KEGG" id="vg:25396023"/>
<keyword evidence="8" id="KW-1160">Virus entry into host cell</keyword>
<evidence type="ECO:0000256" key="6">
    <source>
        <dbReference type="ARBA" id="ARBA00023054"/>
    </source>
</evidence>
<keyword evidence="4" id="KW-0945">Host-virus interaction</keyword>
<dbReference type="Proteomes" id="UP000162613">
    <property type="component" value="Segment"/>
</dbReference>
<dbReference type="GO" id="GO:0046718">
    <property type="term" value="P:symbiont entry into host cell"/>
    <property type="evidence" value="ECO:0007669"/>
    <property type="project" value="UniProtKB-KW"/>
</dbReference>
<dbReference type="GO" id="GO:0031423">
    <property type="term" value="F:hexon binding"/>
    <property type="evidence" value="ECO:0007669"/>
    <property type="project" value="InterPro"/>
</dbReference>
<accession>A0A0K0MGC2</accession>
<reference evidence="10 11" key="1">
    <citation type="journal article" date="2015" name="Virology">
        <title>Characterization of a novel adenovirus isolated from a skunk.</title>
        <authorList>
            <person name="Kozak R.A."/>
            <person name="Ackford J.G."/>
            <person name="Slaine P."/>
            <person name="Li A."/>
            <person name="Carman S."/>
            <person name="Campbell D."/>
            <person name="Welch M.K."/>
            <person name="Kropinski A.M."/>
            <person name="Nagy E."/>
        </authorList>
    </citation>
    <scope>NUCLEOTIDE SEQUENCE [LARGE SCALE GENOMIC DNA]</scope>
    <source>
        <strain evidence="10">SkAdV-PB1</strain>
    </source>
</reference>
<evidence type="ECO:0000256" key="8">
    <source>
        <dbReference type="ARBA" id="ARBA00023296"/>
    </source>
</evidence>
<evidence type="ECO:0000256" key="5">
    <source>
        <dbReference type="ARBA" id="ARBA00022844"/>
    </source>
</evidence>
<evidence type="ECO:0000256" key="7">
    <source>
        <dbReference type="ARBA" id="ARBA00023093"/>
    </source>
</evidence>
<proteinExistence type="inferred from homology"/>
<feature type="coiled-coil region" evidence="9">
    <location>
        <begin position="68"/>
        <end position="95"/>
    </location>
</feature>
<keyword evidence="6 9" id="KW-0175">Coiled coil</keyword>
<evidence type="ECO:0000256" key="4">
    <source>
        <dbReference type="ARBA" id="ARBA00022581"/>
    </source>
</evidence>
<evidence type="ECO:0000256" key="9">
    <source>
        <dbReference type="SAM" id="Coils"/>
    </source>
</evidence>
<dbReference type="GO" id="GO:0098021">
    <property type="term" value="C:viral capsid, decoration"/>
    <property type="evidence" value="ECO:0007669"/>
    <property type="project" value="UniProtKB-KW"/>
</dbReference>
<dbReference type="Pfam" id="PF03955">
    <property type="entry name" value="Adeno_PIX"/>
    <property type="match status" value="1"/>
</dbReference>
<name>A0A0K0MGC2_9ADEN</name>
<organism evidence="10 11">
    <name type="scientific">Skunk adenovirus 1</name>
    <dbReference type="NCBI Taxonomy" id="2698728"/>
    <lineage>
        <taxon>Viruses</taxon>
        <taxon>Varidnaviria</taxon>
        <taxon>Bamfordvirae</taxon>
        <taxon>Preplasmiviricota</taxon>
        <taxon>Polisuviricotina</taxon>
        <taxon>Pharingeaviricetes</taxon>
        <taxon>Rowavirales</taxon>
        <taxon>Adenoviridae</taxon>
        <taxon>Mastadenovirus</taxon>
        <taxon>Mastadenovirus trianonense</taxon>
        <taxon>Skunk mastadenovirus A</taxon>
    </lineage>
</organism>
<sequence length="99" mass="10702">MDPQQEGILNTCFVTTRMPTWAGARQNVVGSDLEGRPVPSAVVETGRPLAAPRLPTVEDPAVVVNNIIEELKVQVATMQGSVQAMQQEIEALKQARPQP</sequence>
<evidence type="ECO:0000256" key="2">
    <source>
        <dbReference type="ARBA" id="ARBA00022561"/>
    </source>
</evidence>
<evidence type="ECO:0000256" key="1">
    <source>
        <dbReference type="ARBA" id="ARBA00010950"/>
    </source>
</evidence>
<dbReference type="RefSeq" id="YP_009162586.1">
    <property type="nucleotide sequence ID" value="NC_027708.1"/>
</dbReference>
<comment type="similarity">
    <text evidence="1">Belongs to the adenoviridae hexon-interlacing protein family.</text>
</comment>
<keyword evidence="3" id="KW-1048">Host nucleus</keyword>
<gene>
    <name evidence="10" type="primary">04</name>
</gene>
<protein>
    <submittedName>
        <fullName evidence="10">IX protein</fullName>
    </submittedName>
</protein>
<keyword evidence="11" id="KW-1185">Reference proteome</keyword>
<dbReference type="InterPro" id="IPR005641">
    <property type="entry name" value="Hexon_assoc_IX"/>
</dbReference>